<dbReference type="InterPro" id="IPR039424">
    <property type="entry name" value="SBP_5"/>
</dbReference>
<dbReference type="RefSeq" id="WP_119316088.1">
    <property type="nucleotide sequence ID" value="NZ_QXDL01000172.1"/>
</dbReference>
<dbReference type="InterPro" id="IPR000914">
    <property type="entry name" value="SBP_5_dom"/>
</dbReference>
<dbReference type="GO" id="GO:0043190">
    <property type="term" value="C:ATP-binding cassette (ABC) transporter complex"/>
    <property type="evidence" value="ECO:0007669"/>
    <property type="project" value="InterPro"/>
</dbReference>
<dbReference type="InterPro" id="IPR030678">
    <property type="entry name" value="Peptide/Ni-bd"/>
</dbReference>
<dbReference type="GO" id="GO:1904680">
    <property type="term" value="F:peptide transmembrane transporter activity"/>
    <property type="evidence" value="ECO:0007669"/>
    <property type="project" value="TreeGrafter"/>
</dbReference>
<accession>A0A399EGU0</accession>
<feature type="signal peptide" evidence="1">
    <location>
        <begin position="1"/>
        <end position="21"/>
    </location>
</feature>
<dbReference type="Pfam" id="PF00496">
    <property type="entry name" value="SBP_bac_5"/>
    <property type="match status" value="1"/>
</dbReference>
<dbReference type="Gene3D" id="3.90.76.10">
    <property type="entry name" value="Dipeptide-binding Protein, Domain 1"/>
    <property type="match status" value="1"/>
</dbReference>
<keyword evidence="1" id="KW-0732">Signal</keyword>
<comment type="caution">
    <text evidence="3">The sequence shown here is derived from an EMBL/GenBank/DDBJ whole genome shotgun (WGS) entry which is preliminary data.</text>
</comment>
<dbReference type="PIRSF" id="PIRSF002741">
    <property type="entry name" value="MppA"/>
    <property type="match status" value="1"/>
</dbReference>
<dbReference type="GO" id="GO:0042597">
    <property type="term" value="C:periplasmic space"/>
    <property type="evidence" value="ECO:0007669"/>
    <property type="project" value="UniProtKB-ARBA"/>
</dbReference>
<dbReference type="Gene3D" id="3.40.190.10">
    <property type="entry name" value="Periplasmic binding protein-like II"/>
    <property type="match status" value="1"/>
</dbReference>
<dbReference type="Gene3D" id="3.10.105.10">
    <property type="entry name" value="Dipeptide-binding Protein, Domain 3"/>
    <property type="match status" value="1"/>
</dbReference>
<gene>
    <name evidence="3" type="primary">ddpA</name>
    <name evidence="3" type="ORF">Mterra_03148</name>
</gene>
<proteinExistence type="predicted"/>
<dbReference type="EMBL" id="QXDL01000172">
    <property type="protein sequence ID" value="RIH81462.1"/>
    <property type="molecule type" value="Genomic_DNA"/>
</dbReference>
<dbReference type="PANTHER" id="PTHR30290:SF34">
    <property type="entry name" value="ABC TRANSPORTER, PERIPLASMIC OLIGO-PEPTIDE BINDING PROTEIN, PUTATIVE-RELATED"/>
    <property type="match status" value="1"/>
</dbReference>
<feature type="domain" description="Solute-binding protein family 5" evidence="2">
    <location>
        <begin position="72"/>
        <end position="436"/>
    </location>
</feature>
<name>A0A399EGU0_9DEIN</name>
<dbReference type="PANTHER" id="PTHR30290">
    <property type="entry name" value="PERIPLASMIC BINDING COMPONENT OF ABC TRANSPORTER"/>
    <property type="match status" value="1"/>
</dbReference>
<dbReference type="Proteomes" id="UP000265715">
    <property type="component" value="Unassembled WGS sequence"/>
</dbReference>
<dbReference type="CDD" id="cd08512">
    <property type="entry name" value="PBP2_NikA_DppA_OppA_like_7"/>
    <property type="match status" value="1"/>
</dbReference>
<keyword evidence="4" id="KW-1185">Reference proteome</keyword>
<dbReference type="OrthoDB" id="9772924at2"/>
<protein>
    <submittedName>
        <fullName evidence="3">Putative D,D-dipeptide-binding periplasmic protein DdpA</fullName>
    </submittedName>
</protein>
<sequence>MQRKFQRLASLGIVLASLAVAQDRTSTLIYGGDWSDLITLDPQVSYEFSGGLITDNLYETLVKFEGADLSTLKPGLAESWKVERGGDSWVITFKLRKGSKFSTGREVTAKDVVYSFDRAIQLKGPSSFLFIDIAQLKVGGTKAVDPYTVEVRIPKTASPGSFLSILTFNIGGIVDSEEVQKHAKGGDFGKEWLTNNSAGSGPFRLVRWDRGSQVLLEANPNARLKPKLQRIIMREIKEPTVLRTALESGEIDIAEGLTPEALKAVAANPRFKTLKADSLRLNYLGMNVKPGSPFANPKVREAMRWAVNQDELVNGLVQGNGTKIQTIIPKGLLGYNNALPYKYDPARAKKLLAEAGYPNGFEFELLTSTGLCGGGIPCQDIAAKIQSDLAKAGVKANIKAIANAEALKIYRAQNHQVYLGGWSPDFPDPDGNATPLADFAAKSLAWRNVWEDATSSKLANQGSLETDPSKRAALYKLLTDYALKSGPYVILYQPAIPLGFSAKVEGYVRNAQGQVRFENISKQP</sequence>
<dbReference type="AlphaFoldDB" id="A0A399EGU0"/>
<dbReference type="GO" id="GO:0015833">
    <property type="term" value="P:peptide transport"/>
    <property type="evidence" value="ECO:0007669"/>
    <property type="project" value="TreeGrafter"/>
</dbReference>
<dbReference type="SUPFAM" id="SSF53850">
    <property type="entry name" value="Periplasmic binding protein-like II"/>
    <property type="match status" value="1"/>
</dbReference>
<evidence type="ECO:0000256" key="1">
    <source>
        <dbReference type="SAM" id="SignalP"/>
    </source>
</evidence>
<evidence type="ECO:0000313" key="3">
    <source>
        <dbReference type="EMBL" id="RIH81462.1"/>
    </source>
</evidence>
<feature type="chain" id="PRO_5017421117" evidence="1">
    <location>
        <begin position="22"/>
        <end position="524"/>
    </location>
</feature>
<reference evidence="3 4" key="1">
    <citation type="submission" date="2018-08" db="EMBL/GenBank/DDBJ databases">
        <title>Meiothermus terrae DSM 26712 genome sequencing project.</title>
        <authorList>
            <person name="Da Costa M.S."/>
            <person name="Albuquerque L."/>
            <person name="Raposo P."/>
            <person name="Froufe H.J.C."/>
            <person name="Barroso C.S."/>
            <person name="Egas C."/>
        </authorList>
    </citation>
    <scope>NUCLEOTIDE SEQUENCE [LARGE SCALE GENOMIC DNA]</scope>
    <source>
        <strain evidence="3 4">DSM 26712</strain>
    </source>
</reference>
<evidence type="ECO:0000313" key="4">
    <source>
        <dbReference type="Proteomes" id="UP000265715"/>
    </source>
</evidence>
<organism evidence="3 4">
    <name type="scientific">Calidithermus terrae</name>
    <dbReference type="NCBI Taxonomy" id="1408545"/>
    <lineage>
        <taxon>Bacteria</taxon>
        <taxon>Thermotogati</taxon>
        <taxon>Deinococcota</taxon>
        <taxon>Deinococci</taxon>
        <taxon>Thermales</taxon>
        <taxon>Thermaceae</taxon>
        <taxon>Calidithermus</taxon>
    </lineage>
</organism>
<evidence type="ECO:0000259" key="2">
    <source>
        <dbReference type="Pfam" id="PF00496"/>
    </source>
</evidence>